<reference evidence="1 2" key="1">
    <citation type="submission" date="2013-07" db="EMBL/GenBank/DDBJ databases">
        <title>Comparative Genomic and Metabolomic Analysis of Twelve Strains of Pseudoalteromonas luteoviolacea.</title>
        <authorList>
            <person name="Vynne N.G."/>
            <person name="Mansson M."/>
            <person name="Gram L."/>
        </authorList>
    </citation>
    <scope>NUCLEOTIDE SEQUENCE [LARGE SCALE GENOMIC DNA]</scope>
    <source>
        <strain evidence="1 2">CPMOR-1</strain>
    </source>
</reference>
<dbReference type="EMBL" id="AUYC01000001">
    <property type="protein sequence ID" value="KZN68653.1"/>
    <property type="molecule type" value="Genomic_DNA"/>
</dbReference>
<dbReference type="PATRIC" id="fig|1365248.3.peg.54"/>
<dbReference type="AlphaFoldDB" id="A0A167NQX6"/>
<sequence length="70" mass="8018">MNTKSPLDPRAFLFLLPTNYSLTLPINMMVSQTFGTRPRLQLTNNVNENCFQKSIDIDQNTIDNQSQQAE</sequence>
<evidence type="ECO:0000313" key="1">
    <source>
        <dbReference type="EMBL" id="KZN68653.1"/>
    </source>
</evidence>
<gene>
    <name evidence="1" type="ORF">N473_00255</name>
</gene>
<proteinExistence type="predicted"/>
<comment type="caution">
    <text evidence="1">The sequence shown here is derived from an EMBL/GenBank/DDBJ whole genome shotgun (WGS) entry which is preliminary data.</text>
</comment>
<organism evidence="1 2">
    <name type="scientific">Pseudoalteromonas luteoviolacea CPMOR-1</name>
    <dbReference type="NCBI Taxonomy" id="1365248"/>
    <lineage>
        <taxon>Bacteria</taxon>
        <taxon>Pseudomonadati</taxon>
        <taxon>Pseudomonadota</taxon>
        <taxon>Gammaproteobacteria</taxon>
        <taxon>Alteromonadales</taxon>
        <taxon>Pseudoalteromonadaceae</taxon>
        <taxon>Pseudoalteromonas</taxon>
    </lineage>
</organism>
<name>A0A167NQX6_9GAMM</name>
<protein>
    <submittedName>
        <fullName evidence="1">Uncharacterized protein</fullName>
    </submittedName>
</protein>
<dbReference type="Proteomes" id="UP000076486">
    <property type="component" value="Unassembled WGS sequence"/>
</dbReference>
<accession>A0A167NQX6</accession>
<evidence type="ECO:0000313" key="2">
    <source>
        <dbReference type="Proteomes" id="UP000076486"/>
    </source>
</evidence>